<evidence type="ECO:0000256" key="1">
    <source>
        <dbReference type="ARBA" id="ARBA00022729"/>
    </source>
</evidence>
<organism evidence="3 4">
    <name type="scientific">Haliovirga abyssi</name>
    <dbReference type="NCBI Taxonomy" id="2996794"/>
    <lineage>
        <taxon>Bacteria</taxon>
        <taxon>Fusobacteriati</taxon>
        <taxon>Fusobacteriota</taxon>
        <taxon>Fusobacteriia</taxon>
        <taxon>Fusobacteriales</taxon>
        <taxon>Haliovirgaceae</taxon>
        <taxon>Haliovirga</taxon>
    </lineage>
</organism>
<proteinExistence type="predicted"/>
<evidence type="ECO:0000313" key="4">
    <source>
        <dbReference type="Proteomes" id="UP001321582"/>
    </source>
</evidence>
<sequence length="239" mass="27999">MKKIIILFSFIILFTNSFSEKTIVLATDEWEPYYGNSLKNQGILSEIVREALKEEGYNCEIKFMPWKRVLALVKEGIYDAVLGGYYSVKREEDYLFTDKILDVTVSFFSYKNIKYNTLKDLKGYKIGVVSGYFYTEEFEKSNLKKIKVSMAKNLIKIYKAGIVDVIAVENRVFKYYMRGLKNNRYKNKIGELSTNSLHLLFTKKNKDSEKMVKDFNAGLKKIRKNGKFDEILKRFEKSN</sequence>
<dbReference type="KEGG" id="haby:HLVA_11760"/>
<accession>A0AAU9DL17</accession>
<reference evidence="3 4" key="1">
    <citation type="submission" date="2022-11" db="EMBL/GenBank/DDBJ databases">
        <title>Haliovirga abyssi gen. nov., sp. nov., a mesophilic fermentative bacterium isolated from the Iheya North hydrothermal field and the proposal of Haliovirgaceae fam. nov.</title>
        <authorList>
            <person name="Miyazaki U."/>
            <person name="Tame A."/>
            <person name="Miyazaki J."/>
            <person name="Takai K."/>
            <person name="Sawayama S."/>
            <person name="Kitajima M."/>
            <person name="Okamoto A."/>
            <person name="Nakagawa S."/>
        </authorList>
    </citation>
    <scope>NUCLEOTIDE SEQUENCE [LARGE SCALE GENOMIC DNA]</scope>
    <source>
        <strain evidence="3 4">IC12</strain>
    </source>
</reference>
<name>A0AAU9DL17_9FUSO</name>
<protein>
    <submittedName>
        <fullName evidence="3">ABC transporter substrate-binding protein</fullName>
    </submittedName>
</protein>
<dbReference type="InterPro" id="IPR001638">
    <property type="entry name" value="Solute-binding_3/MltF_N"/>
</dbReference>
<evidence type="ECO:0000313" key="3">
    <source>
        <dbReference type="EMBL" id="BDU50607.1"/>
    </source>
</evidence>
<dbReference type="PANTHER" id="PTHR35936:SF25">
    <property type="entry name" value="ABC TRANSPORTER SUBSTRATE-BINDING PROTEIN"/>
    <property type="match status" value="1"/>
</dbReference>
<dbReference type="PANTHER" id="PTHR35936">
    <property type="entry name" value="MEMBRANE-BOUND LYTIC MUREIN TRANSGLYCOSYLASE F"/>
    <property type="match status" value="1"/>
</dbReference>
<dbReference type="SMART" id="SM00062">
    <property type="entry name" value="PBPb"/>
    <property type="match status" value="1"/>
</dbReference>
<dbReference type="Gene3D" id="3.40.190.10">
    <property type="entry name" value="Periplasmic binding protein-like II"/>
    <property type="match status" value="2"/>
</dbReference>
<feature type="domain" description="Solute-binding protein family 3/N-terminal" evidence="2">
    <location>
        <begin position="22"/>
        <end position="239"/>
    </location>
</feature>
<dbReference type="Proteomes" id="UP001321582">
    <property type="component" value="Chromosome"/>
</dbReference>
<dbReference type="EMBL" id="AP027059">
    <property type="protein sequence ID" value="BDU50607.1"/>
    <property type="molecule type" value="Genomic_DNA"/>
</dbReference>
<keyword evidence="4" id="KW-1185">Reference proteome</keyword>
<evidence type="ECO:0000259" key="2">
    <source>
        <dbReference type="SMART" id="SM00062"/>
    </source>
</evidence>
<dbReference type="AlphaFoldDB" id="A0AAU9DL17"/>
<keyword evidence="1" id="KW-0732">Signal</keyword>
<gene>
    <name evidence="3" type="ORF">HLVA_11760</name>
</gene>
<dbReference type="RefSeq" id="WP_307903471.1">
    <property type="nucleotide sequence ID" value="NZ_AP027059.1"/>
</dbReference>
<dbReference type="Pfam" id="PF00497">
    <property type="entry name" value="SBP_bac_3"/>
    <property type="match status" value="1"/>
</dbReference>
<dbReference type="SUPFAM" id="SSF53850">
    <property type="entry name" value="Periplasmic binding protein-like II"/>
    <property type="match status" value="1"/>
</dbReference>